<comment type="caution">
    <text evidence="1">The sequence shown here is derived from an EMBL/GenBank/DDBJ whole genome shotgun (WGS) entry which is preliminary data.</text>
</comment>
<organism evidence="1">
    <name type="scientific">Sesamum radiatum</name>
    <name type="common">Black benniseed</name>
    <dbReference type="NCBI Taxonomy" id="300843"/>
    <lineage>
        <taxon>Eukaryota</taxon>
        <taxon>Viridiplantae</taxon>
        <taxon>Streptophyta</taxon>
        <taxon>Embryophyta</taxon>
        <taxon>Tracheophyta</taxon>
        <taxon>Spermatophyta</taxon>
        <taxon>Magnoliopsida</taxon>
        <taxon>eudicotyledons</taxon>
        <taxon>Gunneridae</taxon>
        <taxon>Pentapetalae</taxon>
        <taxon>asterids</taxon>
        <taxon>lamiids</taxon>
        <taxon>Lamiales</taxon>
        <taxon>Pedaliaceae</taxon>
        <taxon>Sesamum</taxon>
    </lineage>
</organism>
<name>A0AAW2L9T2_SESRA</name>
<gene>
    <name evidence="1" type="ORF">Sradi_5465700</name>
</gene>
<proteinExistence type="predicted"/>
<dbReference type="InterPro" id="IPR039537">
    <property type="entry name" value="Retrotran_Ty1/copia-like"/>
</dbReference>
<dbReference type="PANTHER" id="PTHR42648">
    <property type="entry name" value="TRANSPOSASE, PUTATIVE-RELATED"/>
    <property type="match status" value="1"/>
</dbReference>
<evidence type="ECO:0000313" key="1">
    <source>
        <dbReference type="EMBL" id="KAL0315875.1"/>
    </source>
</evidence>
<reference evidence="1" key="2">
    <citation type="journal article" date="2024" name="Plant">
        <title>Genomic evolution and insights into agronomic trait innovations of Sesamum species.</title>
        <authorList>
            <person name="Miao H."/>
            <person name="Wang L."/>
            <person name="Qu L."/>
            <person name="Liu H."/>
            <person name="Sun Y."/>
            <person name="Le M."/>
            <person name="Wang Q."/>
            <person name="Wei S."/>
            <person name="Zheng Y."/>
            <person name="Lin W."/>
            <person name="Duan Y."/>
            <person name="Cao H."/>
            <person name="Xiong S."/>
            <person name="Wang X."/>
            <person name="Wei L."/>
            <person name="Li C."/>
            <person name="Ma Q."/>
            <person name="Ju M."/>
            <person name="Zhao R."/>
            <person name="Li G."/>
            <person name="Mu C."/>
            <person name="Tian Q."/>
            <person name="Mei H."/>
            <person name="Zhang T."/>
            <person name="Gao T."/>
            <person name="Zhang H."/>
        </authorList>
    </citation>
    <scope>NUCLEOTIDE SEQUENCE</scope>
    <source>
        <strain evidence="1">G02</strain>
    </source>
</reference>
<dbReference type="AlphaFoldDB" id="A0AAW2L9T2"/>
<dbReference type="EMBL" id="JACGWJ010000025">
    <property type="protein sequence ID" value="KAL0315875.1"/>
    <property type="molecule type" value="Genomic_DNA"/>
</dbReference>
<accession>A0AAW2L9T2</accession>
<reference evidence="1" key="1">
    <citation type="submission" date="2020-06" db="EMBL/GenBank/DDBJ databases">
        <authorList>
            <person name="Li T."/>
            <person name="Hu X."/>
            <person name="Zhang T."/>
            <person name="Song X."/>
            <person name="Zhang H."/>
            <person name="Dai N."/>
            <person name="Sheng W."/>
            <person name="Hou X."/>
            <person name="Wei L."/>
        </authorList>
    </citation>
    <scope>NUCLEOTIDE SEQUENCE</scope>
    <source>
        <strain evidence="1">G02</strain>
        <tissue evidence="1">Leaf</tissue>
    </source>
</reference>
<protein>
    <submittedName>
        <fullName evidence="1">Uncharacterized protein</fullName>
    </submittedName>
</protein>
<sequence>MTKNPVVGQIALANGLLDLIHTRFCGPLNTPERRILILHNLHRDHSRYGYVGFMRYKSEAFGRFKEYSLEVENQTGHKIKSLRSNR</sequence>
<feature type="non-terminal residue" evidence="1">
    <location>
        <position position="86"/>
    </location>
</feature>
<dbReference type="PANTHER" id="PTHR42648:SF27">
    <property type="entry name" value="RNA-DIRECTED DNA POLYMERASE"/>
    <property type="match status" value="1"/>
</dbReference>